<dbReference type="Proteomes" id="UP000515150">
    <property type="component" value="Chromosome 1"/>
</dbReference>
<evidence type="ECO:0000256" key="3">
    <source>
        <dbReference type="ARBA" id="ARBA00023043"/>
    </source>
</evidence>
<feature type="domain" description="SH3" evidence="11">
    <location>
        <begin position="1"/>
        <end position="56"/>
    </location>
</feature>
<proteinExistence type="predicted"/>
<dbReference type="PANTHER" id="PTHR46037">
    <property type="entry name" value="PROTEIN ENHANCER OF SEVENLESS 2B"/>
    <property type="match status" value="1"/>
</dbReference>
<dbReference type="SUPFAM" id="SSF55550">
    <property type="entry name" value="SH2 domain"/>
    <property type="match status" value="1"/>
</dbReference>
<dbReference type="KEGG" id="bspl:114861606"/>
<evidence type="ECO:0000259" key="11">
    <source>
        <dbReference type="PROSITE" id="PS50002"/>
    </source>
</evidence>
<evidence type="ECO:0000256" key="5">
    <source>
        <dbReference type="ARBA" id="ARBA00037432"/>
    </source>
</evidence>
<evidence type="ECO:0000313" key="12">
    <source>
        <dbReference type="Proteomes" id="UP000515150"/>
    </source>
</evidence>
<evidence type="ECO:0000256" key="2">
    <source>
        <dbReference type="ARBA" id="ARBA00022999"/>
    </source>
</evidence>
<evidence type="ECO:0000256" key="8">
    <source>
        <dbReference type="PROSITE-ProRule" id="PRU00192"/>
    </source>
</evidence>
<dbReference type="AlphaFoldDB" id="A0A6P7NBF3"/>
<keyword evidence="2 7" id="KW-0727">SH2 domain</keyword>
<gene>
    <name evidence="13" type="primary">LOC114861606</name>
</gene>
<feature type="domain" description="SH3" evidence="11">
    <location>
        <begin position="181"/>
        <end position="238"/>
    </location>
</feature>
<dbReference type="Pfam" id="PF00018">
    <property type="entry name" value="SH3_1"/>
    <property type="match status" value="2"/>
</dbReference>
<dbReference type="InParanoid" id="A0A6P7NBF3"/>
<dbReference type="InterPro" id="IPR036860">
    <property type="entry name" value="SH2_dom_sf"/>
</dbReference>
<evidence type="ECO:0000256" key="9">
    <source>
        <dbReference type="SAM" id="MobiDB-lite"/>
    </source>
</evidence>
<keyword evidence="4" id="KW-0449">Lipoprotein</keyword>
<dbReference type="PROSITE" id="PS50001">
    <property type="entry name" value="SH2"/>
    <property type="match status" value="1"/>
</dbReference>
<dbReference type="GeneID" id="114861606"/>
<accession>A0A6P7NBF3</accession>
<dbReference type="Gene3D" id="2.30.30.40">
    <property type="entry name" value="SH3 Domains"/>
    <property type="match status" value="2"/>
</dbReference>
<dbReference type="SMART" id="SM00252">
    <property type="entry name" value="SH2"/>
    <property type="match status" value="1"/>
</dbReference>
<dbReference type="FunFam" id="2.30.30.40:FF:000072">
    <property type="entry name" value="Unconventional Myosin IB"/>
    <property type="match status" value="1"/>
</dbReference>
<organism evidence="12 13">
    <name type="scientific">Betta splendens</name>
    <name type="common">Siamese fighting fish</name>
    <dbReference type="NCBI Taxonomy" id="158456"/>
    <lineage>
        <taxon>Eukaryota</taxon>
        <taxon>Metazoa</taxon>
        <taxon>Chordata</taxon>
        <taxon>Craniata</taxon>
        <taxon>Vertebrata</taxon>
        <taxon>Euteleostomi</taxon>
        <taxon>Actinopterygii</taxon>
        <taxon>Neopterygii</taxon>
        <taxon>Teleostei</taxon>
        <taxon>Neoteleostei</taxon>
        <taxon>Acanthomorphata</taxon>
        <taxon>Anabantaria</taxon>
        <taxon>Anabantiformes</taxon>
        <taxon>Anabantoidei</taxon>
        <taxon>Osphronemidae</taxon>
        <taxon>Betta</taxon>
    </lineage>
</organism>
<dbReference type="RefSeq" id="XP_029016872.1">
    <property type="nucleotide sequence ID" value="XM_029161039.3"/>
</dbReference>
<dbReference type="Gene3D" id="3.30.505.10">
    <property type="entry name" value="SH2 domain"/>
    <property type="match status" value="1"/>
</dbReference>
<comment type="function">
    <text evidence="5">Induces bone resorption, acting probably through a signaling cascade which results in the secretion of factor(s) enhancing osteoclast formation and activity.</text>
</comment>
<dbReference type="SMART" id="SM00326">
    <property type="entry name" value="SH3"/>
    <property type="match status" value="2"/>
</dbReference>
<evidence type="ECO:0000313" key="13">
    <source>
        <dbReference type="RefSeq" id="XP_029016872.1"/>
    </source>
</evidence>
<reference evidence="13" key="1">
    <citation type="submission" date="2025-08" db="UniProtKB">
        <authorList>
            <consortium name="RefSeq"/>
        </authorList>
    </citation>
    <scope>IDENTIFICATION</scope>
</reference>
<evidence type="ECO:0000256" key="6">
    <source>
        <dbReference type="ARBA" id="ARBA00040640"/>
    </source>
</evidence>
<dbReference type="SUPFAM" id="SSF50044">
    <property type="entry name" value="SH3-domain"/>
    <property type="match status" value="2"/>
</dbReference>
<dbReference type="InterPro" id="IPR000980">
    <property type="entry name" value="SH2"/>
</dbReference>
<dbReference type="Pfam" id="PF00017">
    <property type="entry name" value="SH2"/>
    <property type="match status" value="1"/>
</dbReference>
<dbReference type="PRINTS" id="PR00452">
    <property type="entry name" value="SH3DOMAIN"/>
</dbReference>
<evidence type="ECO:0000259" key="10">
    <source>
        <dbReference type="PROSITE" id="PS50001"/>
    </source>
</evidence>
<keyword evidence="3" id="KW-0040">ANK repeat</keyword>
<dbReference type="InterPro" id="IPR036028">
    <property type="entry name" value="SH3-like_dom_sf"/>
</dbReference>
<protein>
    <recommendedName>
        <fullName evidence="6">Osteoclast-stimulating factor 1</fullName>
    </recommendedName>
</protein>
<dbReference type="CDD" id="cd09941">
    <property type="entry name" value="SH2_Grb2_like"/>
    <property type="match status" value="1"/>
</dbReference>
<feature type="region of interest" description="Disordered" evidence="9">
    <location>
        <begin position="151"/>
        <end position="179"/>
    </location>
</feature>
<evidence type="ECO:0000256" key="4">
    <source>
        <dbReference type="ARBA" id="ARBA00023288"/>
    </source>
</evidence>
<dbReference type="OrthoDB" id="10255964at2759"/>
<keyword evidence="12" id="KW-1185">Reference proteome</keyword>
<dbReference type="InterPro" id="IPR001452">
    <property type="entry name" value="SH3_domain"/>
</dbReference>
<dbReference type="InterPro" id="IPR043539">
    <property type="entry name" value="Grb2-like"/>
</dbReference>
<feature type="compositionally biased region" description="Low complexity" evidence="9">
    <location>
        <begin position="162"/>
        <end position="179"/>
    </location>
</feature>
<evidence type="ECO:0000256" key="7">
    <source>
        <dbReference type="PROSITE-ProRule" id="PRU00191"/>
    </source>
</evidence>
<sequence length="238" mass="27113">MEATGKYDFDAAGEDELTFRRGDEIKILQVVGNWYKAERHGAEGFVPKNFIDFQLPSWFQEQLRRSEAQQRLVQRPVGAFLIRSSQHAEPGNFSLSVRRVSDVQHFKVMRDKRGQYCVWSEKFPSLNKLVDFYRENSLSKNSQLFLLREEATPTDRPSGPNPRVSSAAPAPAPRQSQSCPAAPLQVKALYSFHAEEADELEFRAGDVIQVLDRSGPDWWKGQLRGRTGLFPSNHTTVM</sequence>
<name>A0A6P7NBF3_BETSP</name>
<dbReference type="PROSITE" id="PS50002">
    <property type="entry name" value="SH3"/>
    <property type="match status" value="2"/>
</dbReference>
<feature type="domain" description="SH2" evidence="10">
    <location>
        <begin position="58"/>
        <end position="151"/>
    </location>
</feature>
<keyword evidence="1 8" id="KW-0728">SH3 domain</keyword>
<dbReference type="PRINTS" id="PR00401">
    <property type="entry name" value="SH2DOMAIN"/>
</dbReference>
<evidence type="ECO:0000256" key="1">
    <source>
        <dbReference type="ARBA" id="ARBA00022443"/>
    </source>
</evidence>
<dbReference type="PRINTS" id="PR00499">
    <property type="entry name" value="P67PHOX"/>
</dbReference>